<name>A0A8H3TUF2_9TREE</name>
<dbReference type="InterPro" id="IPR049453">
    <property type="entry name" value="Memb_transporter_dom"/>
</dbReference>
<comment type="caution">
    <text evidence="10">The sequence shown here is derived from an EMBL/GenBank/DDBJ whole genome shotgun (WGS) entry which is preliminary data.</text>
</comment>
<dbReference type="InterPro" id="IPR018823">
    <property type="entry name" value="ArAE_2_N"/>
</dbReference>
<gene>
    <name evidence="10" type="ORF">NliqN6_3764</name>
</gene>
<feature type="transmembrane region" description="Helical" evidence="6">
    <location>
        <begin position="358"/>
        <end position="378"/>
    </location>
</feature>
<evidence type="ECO:0000313" key="11">
    <source>
        <dbReference type="Proteomes" id="UP000620104"/>
    </source>
</evidence>
<dbReference type="GO" id="GO:0016020">
    <property type="term" value="C:membrane"/>
    <property type="evidence" value="ECO:0007669"/>
    <property type="project" value="UniProtKB-SubCell"/>
</dbReference>
<feature type="compositionally biased region" description="Basic and acidic residues" evidence="5">
    <location>
        <begin position="163"/>
        <end position="174"/>
    </location>
</feature>
<sequence length="1349" mass="150760">MVPDSQRDIRHAHFERGDDDDSADDSSSGLQLRTRRPRTKTMAHPPGRSPEESCLDSCGTKDSKLDSHPDVSYPEIVDSPSVSRSVTPQGLERDGILVSSASPRSTLKAGTAPQRVRMNSQPLAVSMPMAHLIKSPERMDDVEEPRIEGSGNGEQPELSPDYYSRERKSTEHNMRQPPPQLGSQASEKPADGSAPIESSGVSGERMPVKDIIWSFYDRIKHSHRVSWIIPTVTNFNLMKPVIRSSVAAWIGLVFLLINPILAIEGQSAFFSVVVAFIAPPSSPFVQAMEQIVYLWVFVGLAWAWVAICAACISAVRTNYVNPKFLAEVERKYSGLKATNPEQYQRRIIFEGTYIEAKPAILCAVFLALGTAILTLIKIKTTPSPFTFALVLACVLMAVSFTLLHYFPYNYYTVGSLFMLPMTFQLAIAIFCSIFVFPTSVSSSFTVGLNKILSPLLLAVEDMSALFDDMVSAKQHILDAATRMPNGETSVANRQELHSILRRWAADGMRIRMTVASAAAGLGPLKAQEPYLTREASYSRFGGKDMQELFIPTQAVQLRFSGIGIFFDIVATAIEHSHLDSAVYTASASRPASPVSSRTPSIRMSNSRSPARRSESQGNLTEQNTHAGSPLASQYTMTSDTVVSEVSSRRESHHSNSLGQVLHKRLHLPHLPLSWRHEREDHNLSHDDRVSSHVSLMDHLRREGPAVGVYESMKYMALESREQVDPTHFIRQFGLLAKSSTPLVRAIISALKEAIAWHHQVDKDRSVYRGMLGLRRSSKERDDASQNHRAITRELQDALDRYRHGDRLEILNPFRTLFDATCRSDGEVDTSKLQHRGVYWSYLYISHLTESANSLLNLMEKQCALDARRSRRRIWWPRLSFSFWRYFRKREDEGVDSSEEHDDIDPDDVLQESLQLGHADRRDPDNKPFETPGLNALRYVGKAADFLTSKEAFFSLKAGILVVCLALPSYIQSSAGFYYYEKGFWALIMGQLTISLNSAETAAAWLQRLQATFWGCLTGMLLWYLSTGSGHGNRYGLAVVTAVAFPILMTIRIYWPGPPLAAIIFAVSAGLVASYSWINTHLLQTTNLTYGWNVAYTRFIAVCIGITAAWVISALPPSRSARKGIRQSYSATVKQLGVMMCDIVSETLDPYFVEPPESECKTRKKVLAMKRRLVKLKSRHNNIGFEMSFKGVWPADRYAALHMVCEEINSLLGQVHHATKEMPYAWRKALCERTRLSDSVFLGEMLSIISLCSSALHSGTPLAQISPGPLAERLLSHSYGFAISKEHYAGVPSQITVSVLESLEYQQYAMATSTVFFVVRRLDKLLVIVKTLVGEDLHIDNIDMRGDYNA</sequence>
<evidence type="ECO:0000259" key="8">
    <source>
        <dbReference type="Pfam" id="PF10337"/>
    </source>
</evidence>
<feature type="compositionally biased region" description="Polar residues" evidence="5">
    <location>
        <begin position="615"/>
        <end position="640"/>
    </location>
</feature>
<feature type="compositionally biased region" description="Basic and acidic residues" evidence="5">
    <location>
        <begin position="1"/>
        <end position="16"/>
    </location>
</feature>
<feature type="transmembrane region" description="Helical" evidence="6">
    <location>
        <begin position="1010"/>
        <end position="1028"/>
    </location>
</feature>
<dbReference type="Pfam" id="PF10334">
    <property type="entry name" value="BRE4"/>
    <property type="match status" value="1"/>
</dbReference>
<feature type="transmembrane region" description="Helical" evidence="6">
    <location>
        <begin position="982"/>
        <end position="998"/>
    </location>
</feature>
<evidence type="ECO:0000256" key="6">
    <source>
        <dbReference type="SAM" id="Phobius"/>
    </source>
</evidence>
<keyword evidence="4 6" id="KW-0472">Membrane</keyword>
<dbReference type="EMBL" id="BLZA01000021">
    <property type="protein sequence ID" value="GHJ87362.1"/>
    <property type="molecule type" value="Genomic_DNA"/>
</dbReference>
<feature type="domain" description="DUF2421" evidence="7">
    <location>
        <begin position="1115"/>
        <end position="1335"/>
    </location>
</feature>
<dbReference type="PANTHER" id="PTHR37994">
    <property type="entry name" value="ARAE_2_N DOMAIN-CONTAINING PROTEIN-RELATED"/>
    <property type="match status" value="1"/>
</dbReference>
<evidence type="ECO:0000313" key="10">
    <source>
        <dbReference type="EMBL" id="GHJ87362.1"/>
    </source>
</evidence>
<comment type="subcellular location">
    <subcellularLocation>
        <location evidence="1">Membrane</location>
        <topology evidence="1">Multi-pass membrane protein</topology>
    </subcellularLocation>
</comment>
<dbReference type="Pfam" id="PF13515">
    <property type="entry name" value="FUSC_2"/>
    <property type="match status" value="1"/>
</dbReference>
<feature type="domain" description="Putative ER transporter 6TM N-terminal" evidence="8">
    <location>
        <begin position="227"/>
        <end position="609"/>
    </location>
</feature>
<keyword evidence="3 6" id="KW-1133">Transmembrane helix</keyword>
<evidence type="ECO:0000256" key="5">
    <source>
        <dbReference type="SAM" id="MobiDB-lite"/>
    </source>
</evidence>
<feature type="transmembrane region" description="Helical" evidence="6">
    <location>
        <begin position="246"/>
        <end position="262"/>
    </location>
</feature>
<keyword evidence="2 6" id="KW-0812">Transmembrane</keyword>
<evidence type="ECO:0000256" key="4">
    <source>
        <dbReference type="ARBA" id="ARBA00023136"/>
    </source>
</evidence>
<organism evidence="10 11">
    <name type="scientific">Naganishia liquefaciens</name>
    <dbReference type="NCBI Taxonomy" id="104408"/>
    <lineage>
        <taxon>Eukaryota</taxon>
        <taxon>Fungi</taxon>
        <taxon>Dikarya</taxon>
        <taxon>Basidiomycota</taxon>
        <taxon>Agaricomycotina</taxon>
        <taxon>Tremellomycetes</taxon>
        <taxon>Filobasidiales</taxon>
        <taxon>Filobasidiaceae</taxon>
        <taxon>Naganishia</taxon>
    </lineage>
</organism>
<reference evidence="10" key="1">
    <citation type="submission" date="2020-07" db="EMBL/GenBank/DDBJ databases">
        <title>Draft Genome Sequence of a Deep-Sea Yeast, Naganishia (Cryptococcus) liquefaciens strain N6.</title>
        <authorList>
            <person name="Han Y.W."/>
            <person name="Kajitani R."/>
            <person name="Morimoto H."/>
            <person name="Parhat M."/>
            <person name="Tsubouchi H."/>
            <person name="Bakenova O."/>
            <person name="Ogata M."/>
            <person name="Argunhan B."/>
            <person name="Aoki R."/>
            <person name="Kajiwara S."/>
            <person name="Itoh T."/>
            <person name="Iwasaki H."/>
        </authorList>
    </citation>
    <scope>NUCLEOTIDE SEQUENCE</scope>
    <source>
        <strain evidence="10">N6</strain>
    </source>
</reference>
<feature type="transmembrane region" description="Helical" evidence="6">
    <location>
        <begin position="292"/>
        <end position="315"/>
    </location>
</feature>
<feature type="transmembrane region" description="Helical" evidence="6">
    <location>
        <begin position="412"/>
        <end position="436"/>
    </location>
</feature>
<evidence type="ECO:0000256" key="3">
    <source>
        <dbReference type="ARBA" id="ARBA00022989"/>
    </source>
</evidence>
<dbReference type="PANTHER" id="PTHR37994:SF1">
    <property type="entry name" value="ER TRANSPORTER 6TM N-TERMINAL DOMAIN-CONTAINING PROTEIN"/>
    <property type="match status" value="1"/>
</dbReference>
<feature type="transmembrane region" description="Helical" evidence="6">
    <location>
        <begin position="1034"/>
        <end position="1054"/>
    </location>
</feature>
<feature type="region of interest" description="Disordered" evidence="5">
    <location>
        <begin position="134"/>
        <end position="202"/>
    </location>
</feature>
<keyword evidence="11" id="KW-1185">Reference proteome</keyword>
<accession>A0A8H3TUF2</accession>
<feature type="domain" description="Integral membrane bound transporter" evidence="9">
    <location>
        <begin position="979"/>
        <end position="1111"/>
    </location>
</feature>
<proteinExistence type="predicted"/>
<feature type="transmembrane region" description="Helical" evidence="6">
    <location>
        <begin position="1097"/>
        <end position="1115"/>
    </location>
</feature>
<feature type="transmembrane region" description="Helical" evidence="6">
    <location>
        <begin position="951"/>
        <end position="970"/>
    </location>
</feature>
<feature type="region of interest" description="Disordered" evidence="5">
    <location>
        <begin position="584"/>
        <end position="659"/>
    </location>
</feature>
<evidence type="ECO:0000256" key="2">
    <source>
        <dbReference type="ARBA" id="ARBA00022692"/>
    </source>
</evidence>
<evidence type="ECO:0000256" key="1">
    <source>
        <dbReference type="ARBA" id="ARBA00004141"/>
    </source>
</evidence>
<dbReference type="OrthoDB" id="2274698at2759"/>
<feature type="compositionally biased region" description="Basic and acidic residues" evidence="5">
    <location>
        <begin position="59"/>
        <end position="69"/>
    </location>
</feature>
<evidence type="ECO:0000259" key="9">
    <source>
        <dbReference type="Pfam" id="PF13515"/>
    </source>
</evidence>
<dbReference type="Pfam" id="PF10337">
    <property type="entry name" value="ArAE_2_N"/>
    <property type="match status" value="1"/>
</dbReference>
<feature type="region of interest" description="Disordered" evidence="5">
    <location>
        <begin position="1"/>
        <end position="121"/>
    </location>
</feature>
<feature type="compositionally biased region" description="Low complexity" evidence="5">
    <location>
        <begin position="584"/>
        <end position="600"/>
    </location>
</feature>
<dbReference type="Proteomes" id="UP000620104">
    <property type="component" value="Unassembled WGS sequence"/>
</dbReference>
<feature type="compositionally biased region" description="Basic and acidic residues" evidence="5">
    <location>
        <begin position="134"/>
        <end position="147"/>
    </location>
</feature>
<evidence type="ECO:0000259" key="7">
    <source>
        <dbReference type="Pfam" id="PF10334"/>
    </source>
</evidence>
<protein>
    <submittedName>
        <fullName evidence="10">Uncharacterized protein</fullName>
    </submittedName>
</protein>
<feature type="transmembrane region" description="Helical" evidence="6">
    <location>
        <begin position="385"/>
        <end position="406"/>
    </location>
</feature>
<dbReference type="InterPro" id="IPR018820">
    <property type="entry name" value="BRE4-related_DUF2421"/>
</dbReference>
<feature type="transmembrane region" description="Helical" evidence="6">
    <location>
        <begin position="1059"/>
        <end position="1077"/>
    </location>
</feature>